<reference evidence="11" key="1">
    <citation type="submission" date="2022-06" db="EMBL/GenBank/DDBJ databases">
        <title>Uncovering the hologenomic basis of an extraordinary plant invasion.</title>
        <authorList>
            <person name="Bieker V.C."/>
            <person name="Martin M.D."/>
            <person name="Gilbert T."/>
            <person name="Hodgins K."/>
            <person name="Battlay P."/>
            <person name="Petersen B."/>
            <person name="Wilson J."/>
        </authorList>
    </citation>
    <scope>NUCLEOTIDE SEQUENCE</scope>
    <source>
        <strain evidence="11">AA19_3_7</strain>
        <tissue evidence="11">Leaf</tissue>
    </source>
</reference>
<dbReference type="GO" id="GO:0004650">
    <property type="term" value="F:polygalacturonase activity"/>
    <property type="evidence" value="ECO:0007669"/>
    <property type="project" value="InterPro"/>
</dbReference>
<feature type="signal peptide" evidence="10">
    <location>
        <begin position="1"/>
        <end position="21"/>
    </location>
</feature>
<dbReference type="FunFam" id="2.160.20.10:FF:000004">
    <property type="entry name" value="Pectin lyase-like superfamily protein"/>
    <property type="match status" value="1"/>
</dbReference>
<evidence type="ECO:0000256" key="7">
    <source>
        <dbReference type="ARBA" id="ARBA00023316"/>
    </source>
</evidence>
<dbReference type="EMBL" id="JAMZMK010006614">
    <property type="protein sequence ID" value="KAI7748037.1"/>
    <property type="molecule type" value="Genomic_DNA"/>
</dbReference>
<dbReference type="InterPro" id="IPR000743">
    <property type="entry name" value="Glyco_hydro_28"/>
</dbReference>
<comment type="similarity">
    <text evidence="2 9">Belongs to the glycosyl hydrolase 28 family.</text>
</comment>
<evidence type="ECO:0008006" key="13">
    <source>
        <dbReference type="Google" id="ProtNLM"/>
    </source>
</evidence>
<evidence type="ECO:0000256" key="4">
    <source>
        <dbReference type="ARBA" id="ARBA00022525"/>
    </source>
</evidence>
<keyword evidence="12" id="KW-1185">Reference proteome</keyword>
<name>A0AAD5CU46_AMBAR</name>
<proteinExistence type="inferred from homology"/>
<evidence type="ECO:0000256" key="2">
    <source>
        <dbReference type="ARBA" id="ARBA00008834"/>
    </source>
</evidence>
<keyword evidence="6 9" id="KW-0326">Glycosidase</keyword>
<dbReference type="PROSITE" id="PS00502">
    <property type="entry name" value="POLYGALACTURONASE"/>
    <property type="match status" value="1"/>
</dbReference>
<dbReference type="GO" id="GO:0071555">
    <property type="term" value="P:cell wall organization"/>
    <property type="evidence" value="ECO:0007669"/>
    <property type="project" value="UniProtKB-KW"/>
</dbReference>
<gene>
    <name evidence="11" type="ORF">M8C21_028541</name>
</gene>
<keyword evidence="7" id="KW-0961">Cell wall biogenesis/degradation</keyword>
<dbReference type="Gene3D" id="2.160.20.10">
    <property type="entry name" value="Single-stranded right-handed beta-helix, Pectin lyase-like"/>
    <property type="match status" value="1"/>
</dbReference>
<keyword evidence="10" id="KW-0732">Signal</keyword>
<protein>
    <recommendedName>
        <fullName evidence="13">Polygalacturonase</fullName>
    </recommendedName>
</protein>
<dbReference type="Pfam" id="PF00295">
    <property type="entry name" value="Glyco_hydro_28"/>
    <property type="match status" value="1"/>
</dbReference>
<evidence type="ECO:0000256" key="8">
    <source>
        <dbReference type="PROSITE-ProRule" id="PRU10052"/>
    </source>
</evidence>
<dbReference type="GO" id="GO:0005975">
    <property type="term" value="P:carbohydrate metabolic process"/>
    <property type="evidence" value="ECO:0007669"/>
    <property type="project" value="InterPro"/>
</dbReference>
<evidence type="ECO:0000313" key="12">
    <source>
        <dbReference type="Proteomes" id="UP001206925"/>
    </source>
</evidence>
<evidence type="ECO:0000256" key="9">
    <source>
        <dbReference type="RuleBase" id="RU361169"/>
    </source>
</evidence>
<dbReference type="PANTHER" id="PTHR31375">
    <property type="match status" value="1"/>
</dbReference>
<dbReference type="InterPro" id="IPR011050">
    <property type="entry name" value="Pectin_lyase_fold/virulence"/>
</dbReference>
<organism evidence="11 12">
    <name type="scientific">Ambrosia artemisiifolia</name>
    <name type="common">Common ragweed</name>
    <dbReference type="NCBI Taxonomy" id="4212"/>
    <lineage>
        <taxon>Eukaryota</taxon>
        <taxon>Viridiplantae</taxon>
        <taxon>Streptophyta</taxon>
        <taxon>Embryophyta</taxon>
        <taxon>Tracheophyta</taxon>
        <taxon>Spermatophyta</taxon>
        <taxon>Magnoliopsida</taxon>
        <taxon>eudicotyledons</taxon>
        <taxon>Gunneridae</taxon>
        <taxon>Pentapetalae</taxon>
        <taxon>asterids</taxon>
        <taxon>campanulids</taxon>
        <taxon>Asterales</taxon>
        <taxon>Asteraceae</taxon>
        <taxon>Asteroideae</taxon>
        <taxon>Heliantheae alliance</taxon>
        <taxon>Heliantheae</taxon>
        <taxon>Ambrosia</taxon>
    </lineage>
</organism>
<comment type="subcellular location">
    <subcellularLocation>
        <location evidence="1">Secreted</location>
        <location evidence="1">Cell wall</location>
    </subcellularLocation>
</comment>
<evidence type="ECO:0000256" key="6">
    <source>
        <dbReference type="ARBA" id="ARBA00023295"/>
    </source>
</evidence>
<evidence type="ECO:0000256" key="1">
    <source>
        <dbReference type="ARBA" id="ARBA00004191"/>
    </source>
</evidence>
<dbReference type="InterPro" id="IPR012334">
    <property type="entry name" value="Pectin_lyas_fold"/>
</dbReference>
<comment type="caution">
    <text evidence="11">The sequence shown here is derived from an EMBL/GenBank/DDBJ whole genome shotgun (WGS) entry which is preliminary data.</text>
</comment>
<evidence type="ECO:0000256" key="10">
    <source>
        <dbReference type="SAM" id="SignalP"/>
    </source>
</evidence>
<sequence>MTNHLLLLITIITTTTTLIFTETGVAAATYNVNKLGAKPDGKTDSTKAFKAAWSRACGSGKPATMYVPQGTYMVGGMQFSGPCKNDNVTIQIDGALMAPSNYLVLAKAQYWLRLQHVQGVNVVGGVMDAQGAGLWDCKSSGSKNCPDGATTLAIFNSKNVNVYGLTSVNSQMFHIVVNGCSNVRVVGVTVEAPRDSPNTDGIHVQLSTGVTILDSKIGTGDDCVSIGPGAMNLWVENVGCGPGHGISIGSLGKDFNEQGVKNVTVKRVNFKNTDNGFRIKSWARSSKGFVDGVLFQNAVMTNVQNPIIIDQNYCPSHKNCPKQVSGVKISNVKYQDVHGTSATKVAVKFDCSKKYPCKGITMQDVNLSFTEEAPASSYCANAGGQTSGVIKPTSCL</sequence>
<evidence type="ECO:0000256" key="3">
    <source>
        <dbReference type="ARBA" id="ARBA00022512"/>
    </source>
</evidence>
<accession>A0AAD5CU46</accession>
<evidence type="ECO:0000313" key="11">
    <source>
        <dbReference type="EMBL" id="KAI7748037.1"/>
    </source>
</evidence>
<evidence type="ECO:0000256" key="5">
    <source>
        <dbReference type="ARBA" id="ARBA00022801"/>
    </source>
</evidence>
<keyword evidence="3" id="KW-0134">Cell wall</keyword>
<dbReference type="InterPro" id="IPR006626">
    <property type="entry name" value="PbH1"/>
</dbReference>
<dbReference type="Proteomes" id="UP001206925">
    <property type="component" value="Unassembled WGS sequence"/>
</dbReference>
<feature type="active site" evidence="8">
    <location>
        <position position="244"/>
    </location>
</feature>
<feature type="chain" id="PRO_5041920079" description="Polygalacturonase" evidence="10">
    <location>
        <begin position="22"/>
        <end position="396"/>
    </location>
</feature>
<dbReference type="AlphaFoldDB" id="A0AAD5CU46"/>
<dbReference type="SMART" id="SM00710">
    <property type="entry name" value="PbH1"/>
    <property type="match status" value="6"/>
</dbReference>
<keyword evidence="4" id="KW-0964">Secreted</keyword>
<dbReference type="SUPFAM" id="SSF51126">
    <property type="entry name" value="Pectin lyase-like"/>
    <property type="match status" value="1"/>
</dbReference>
<keyword evidence="5 9" id="KW-0378">Hydrolase</keyword>